<dbReference type="KEGG" id="ttt:THITE_2030952"/>
<sequence length="246" mass="28026">RPPAPATVICEEFLKVLGRSEVEQPMICQRICAMLRHVAAIEMASSMKFCSSKRGVENHLIKSYFKKLTLIQELSWSGSSTKVPEKTVRELDKLPPTAGYGGDQDLIDIPVYFHDPEYSEEDKDALKRLSEIFRMAHLPPIQVVDAAEQDGELTVDEHTLEHAPPANCSSKVDADRVGSILRGYEEFKLDRRRAPHTVGPSHMYIRKDIVEQTEKEGIVPPYPVNFPHDYPYPHRSWYLDKLKKKG</sequence>
<dbReference type="OrthoDB" id="4584224at2759"/>
<dbReference type="HOGENOM" id="CLU_1038943_0_0_1"/>
<proteinExistence type="predicted"/>
<accession>G2QZL3</accession>
<organism evidence="1 2">
    <name type="scientific">Thermothielavioides terrestris (strain ATCC 38088 / NRRL 8126)</name>
    <name type="common">Thielavia terrestris</name>
    <dbReference type="NCBI Taxonomy" id="578455"/>
    <lineage>
        <taxon>Eukaryota</taxon>
        <taxon>Fungi</taxon>
        <taxon>Dikarya</taxon>
        <taxon>Ascomycota</taxon>
        <taxon>Pezizomycotina</taxon>
        <taxon>Sordariomycetes</taxon>
        <taxon>Sordariomycetidae</taxon>
        <taxon>Sordariales</taxon>
        <taxon>Chaetomiaceae</taxon>
        <taxon>Thermothielavioides</taxon>
        <taxon>Thermothielavioides terrestris</taxon>
    </lineage>
</organism>
<dbReference type="RefSeq" id="XP_003652678.1">
    <property type="nucleotide sequence ID" value="XM_003652630.1"/>
</dbReference>
<dbReference type="EMBL" id="CP003010">
    <property type="protein sequence ID" value="AEO66342.1"/>
    <property type="molecule type" value="Genomic_DNA"/>
</dbReference>
<dbReference type="Proteomes" id="UP000008181">
    <property type="component" value="Chromosome 2"/>
</dbReference>
<reference evidence="1 2" key="1">
    <citation type="journal article" date="2011" name="Nat. Biotechnol.">
        <title>Comparative genomic analysis of the thermophilic biomass-degrading fungi Myceliophthora thermophila and Thielavia terrestris.</title>
        <authorList>
            <person name="Berka R.M."/>
            <person name="Grigoriev I.V."/>
            <person name="Otillar R."/>
            <person name="Salamov A."/>
            <person name="Grimwood J."/>
            <person name="Reid I."/>
            <person name="Ishmael N."/>
            <person name="John T."/>
            <person name="Darmond C."/>
            <person name="Moisan M.-C."/>
            <person name="Henrissat B."/>
            <person name="Coutinho P.M."/>
            <person name="Lombard V."/>
            <person name="Natvig D.O."/>
            <person name="Lindquist E."/>
            <person name="Schmutz J."/>
            <person name="Lucas S."/>
            <person name="Harris P."/>
            <person name="Powlowski J."/>
            <person name="Bellemare A."/>
            <person name="Taylor D."/>
            <person name="Butler G."/>
            <person name="de Vries R.P."/>
            <person name="Allijn I.E."/>
            <person name="van den Brink J."/>
            <person name="Ushinsky S."/>
            <person name="Storms R."/>
            <person name="Powell A.J."/>
            <person name="Paulsen I.T."/>
            <person name="Elbourne L.D.H."/>
            <person name="Baker S.E."/>
            <person name="Magnuson J."/>
            <person name="LaBoissiere S."/>
            <person name="Clutterbuck A.J."/>
            <person name="Martinez D."/>
            <person name="Wogulis M."/>
            <person name="de Leon A.L."/>
            <person name="Rey M.W."/>
            <person name="Tsang A."/>
        </authorList>
    </citation>
    <scope>NUCLEOTIDE SEQUENCE [LARGE SCALE GENOMIC DNA]</scope>
    <source>
        <strain evidence="2">ATCC 38088 / NRRL 8126</strain>
    </source>
</reference>
<feature type="non-terminal residue" evidence="1">
    <location>
        <position position="246"/>
    </location>
</feature>
<feature type="non-terminal residue" evidence="1">
    <location>
        <position position="1"/>
    </location>
</feature>
<keyword evidence="2" id="KW-1185">Reference proteome</keyword>
<gene>
    <name evidence="1" type="ORF">THITE_2030952</name>
</gene>
<evidence type="ECO:0000313" key="1">
    <source>
        <dbReference type="EMBL" id="AEO66342.1"/>
    </source>
</evidence>
<dbReference type="GeneID" id="11516985"/>
<dbReference type="AlphaFoldDB" id="G2QZL3"/>
<dbReference type="eggNOG" id="ENOG502RJA4">
    <property type="taxonomic scope" value="Eukaryota"/>
</dbReference>
<protein>
    <submittedName>
        <fullName evidence="1">Uncharacterized protein</fullName>
    </submittedName>
</protein>
<name>G2QZL3_THETT</name>
<evidence type="ECO:0000313" key="2">
    <source>
        <dbReference type="Proteomes" id="UP000008181"/>
    </source>
</evidence>